<evidence type="ECO:0000313" key="1">
    <source>
        <dbReference type="EMBL" id="SFN09502.1"/>
    </source>
</evidence>
<organism evidence="1 2">
    <name type="scientific">Chryseobacterium oleae</name>
    <dbReference type="NCBI Taxonomy" id="491207"/>
    <lineage>
        <taxon>Bacteria</taxon>
        <taxon>Pseudomonadati</taxon>
        <taxon>Bacteroidota</taxon>
        <taxon>Flavobacteriia</taxon>
        <taxon>Flavobacteriales</taxon>
        <taxon>Weeksellaceae</taxon>
        <taxon>Chryseobacterium group</taxon>
        <taxon>Chryseobacterium</taxon>
    </lineage>
</organism>
<accession>A0A1I4W7X7</accession>
<name>A0A1I4W7X7_CHROL</name>
<reference evidence="2" key="1">
    <citation type="submission" date="2016-10" db="EMBL/GenBank/DDBJ databases">
        <authorList>
            <person name="Varghese N."/>
            <person name="Submissions S."/>
        </authorList>
    </citation>
    <scope>NUCLEOTIDE SEQUENCE [LARGE SCALE GENOMIC DNA]</scope>
    <source>
        <strain evidence="2">DSM 25575</strain>
    </source>
</reference>
<dbReference type="Proteomes" id="UP000198769">
    <property type="component" value="Unassembled WGS sequence"/>
</dbReference>
<proteinExistence type="predicted"/>
<protein>
    <submittedName>
        <fullName evidence="1">Uncharacterized protein</fullName>
    </submittedName>
</protein>
<gene>
    <name evidence="1" type="ORF">SAMN05421594_0981</name>
</gene>
<dbReference type="RefSeq" id="WP_228407837.1">
    <property type="nucleotide sequence ID" value="NZ_FOVD01000001.1"/>
</dbReference>
<sequence>MHNFKKPLYSVYPRMYCSGTIYVNDVPVIDWYGDETKEGGFGGDTMINQALLQSGKYQVVGKMYPRLGKNVLDEDDTLSVDFFCADFDNWKASRAEFRPKMESPWDGLTENVQHPTFNVASEIEVELPFVLDGWQHSVDFKDVKKEDLFSDVFKYYKQIRAVLVEHNAGKYLEMSHDKMQLQEQALYYSEDRKKRFLDSAGQLFGQNLAVEELNEADLHLEIMGYGKLVRLMRKDGSQPLQFISPDLEKQGNIEMEIKLHMRTKEKGFSII</sequence>
<keyword evidence="2" id="KW-1185">Reference proteome</keyword>
<evidence type="ECO:0000313" key="2">
    <source>
        <dbReference type="Proteomes" id="UP000198769"/>
    </source>
</evidence>
<dbReference type="AlphaFoldDB" id="A0A1I4W7X7"/>
<dbReference type="EMBL" id="FOVD01000001">
    <property type="protein sequence ID" value="SFN09502.1"/>
    <property type="molecule type" value="Genomic_DNA"/>
</dbReference>